<evidence type="ECO:0000313" key="11">
    <source>
        <dbReference type="EMBL" id="KAG2222864.1"/>
    </source>
</evidence>
<comment type="catalytic activity">
    <reaction evidence="7">
        <text>ATP + H2O = ADP + phosphate + H(+)</text>
        <dbReference type="Rhea" id="RHEA:13065"/>
        <dbReference type="ChEBI" id="CHEBI:15377"/>
        <dbReference type="ChEBI" id="CHEBI:15378"/>
        <dbReference type="ChEBI" id="CHEBI:30616"/>
        <dbReference type="ChEBI" id="CHEBI:43474"/>
        <dbReference type="ChEBI" id="CHEBI:456216"/>
        <dbReference type="EC" id="3.6.4.13"/>
    </reaction>
</comment>
<dbReference type="InterPro" id="IPR050079">
    <property type="entry name" value="DEAD_box_RNA_helicase"/>
</dbReference>
<evidence type="ECO:0000256" key="3">
    <source>
        <dbReference type="ARBA" id="ARBA00022801"/>
    </source>
</evidence>
<dbReference type="AlphaFoldDB" id="A0A8H7VQ28"/>
<keyword evidence="12" id="KW-1185">Reference proteome</keyword>
<dbReference type="SMART" id="SM00487">
    <property type="entry name" value="DEXDc"/>
    <property type="match status" value="1"/>
</dbReference>
<feature type="region of interest" description="Disordered" evidence="8">
    <location>
        <begin position="287"/>
        <end position="313"/>
    </location>
</feature>
<dbReference type="GO" id="GO:0005829">
    <property type="term" value="C:cytosol"/>
    <property type="evidence" value="ECO:0007669"/>
    <property type="project" value="TreeGrafter"/>
</dbReference>
<dbReference type="GO" id="GO:0003724">
    <property type="term" value="F:RNA helicase activity"/>
    <property type="evidence" value="ECO:0007669"/>
    <property type="project" value="UniProtKB-EC"/>
</dbReference>
<proteinExistence type="predicted"/>
<reference evidence="11 12" key="1">
    <citation type="submission" date="2020-12" db="EMBL/GenBank/DDBJ databases">
        <title>Metabolic potential, ecology and presence of endohyphal bacteria is reflected in genomic diversity of Mucoromycotina.</title>
        <authorList>
            <person name="Muszewska A."/>
            <person name="Okrasinska A."/>
            <person name="Steczkiewicz K."/>
            <person name="Drgas O."/>
            <person name="Orlowska M."/>
            <person name="Perlinska-Lenart U."/>
            <person name="Aleksandrzak-Piekarczyk T."/>
            <person name="Szatraj K."/>
            <person name="Zielenkiewicz U."/>
            <person name="Pilsyk S."/>
            <person name="Malc E."/>
            <person name="Mieczkowski P."/>
            <person name="Kruszewska J.S."/>
            <person name="Biernat P."/>
            <person name="Pawlowska J."/>
        </authorList>
    </citation>
    <scope>NUCLEOTIDE SEQUENCE [LARGE SCALE GENOMIC DNA]</scope>
    <source>
        <strain evidence="11 12">CBS 142.35</strain>
    </source>
</reference>
<dbReference type="Pfam" id="PF00270">
    <property type="entry name" value="DEAD"/>
    <property type="match status" value="1"/>
</dbReference>
<keyword evidence="4" id="KW-0347">Helicase</keyword>
<evidence type="ECO:0000256" key="4">
    <source>
        <dbReference type="ARBA" id="ARBA00022806"/>
    </source>
</evidence>
<keyword evidence="5" id="KW-0067">ATP-binding</keyword>
<dbReference type="SUPFAM" id="SSF52540">
    <property type="entry name" value="P-loop containing nucleoside triphosphate hydrolases"/>
    <property type="match status" value="2"/>
</dbReference>
<dbReference type="InterPro" id="IPR014001">
    <property type="entry name" value="Helicase_ATP-bd"/>
</dbReference>
<gene>
    <name evidence="11" type="ORF">INT45_000479</name>
</gene>
<organism evidence="11 12">
    <name type="scientific">Circinella minor</name>
    <dbReference type="NCBI Taxonomy" id="1195481"/>
    <lineage>
        <taxon>Eukaryota</taxon>
        <taxon>Fungi</taxon>
        <taxon>Fungi incertae sedis</taxon>
        <taxon>Mucoromycota</taxon>
        <taxon>Mucoromycotina</taxon>
        <taxon>Mucoromycetes</taxon>
        <taxon>Mucorales</taxon>
        <taxon>Lichtheimiaceae</taxon>
        <taxon>Circinella</taxon>
    </lineage>
</organism>
<dbReference type="SMART" id="SM00490">
    <property type="entry name" value="HELICc"/>
    <property type="match status" value="1"/>
</dbReference>
<dbReference type="PANTHER" id="PTHR47959">
    <property type="entry name" value="ATP-DEPENDENT RNA HELICASE RHLE-RELATED"/>
    <property type="match status" value="1"/>
</dbReference>
<dbReference type="Gene3D" id="3.40.50.300">
    <property type="entry name" value="P-loop containing nucleotide triphosphate hydrolases"/>
    <property type="match status" value="2"/>
</dbReference>
<keyword evidence="2" id="KW-0547">Nucleotide-binding</keyword>
<dbReference type="Pfam" id="PF00271">
    <property type="entry name" value="Helicase_C"/>
    <property type="match status" value="1"/>
</dbReference>
<feature type="domain" description="Helicase ATP-binding" evidence="9">
    <location>
        <begin position="53"/>
        <end position="250"/>
    </location>
</feature>
<accession>A0A8H7VQ28</accession>
<dbReference type="GO" id="GO:0005524">
    <property type="term" value="F:ATP binding"/>
    <property type="evidence" value="ECO:0007669"/>
    <property type="project" value="UniProtKB-KW"/>
</dbReference>
<dbReference type="OrthoDB" id="10256233at2759"/>
<name>A0A8H7VQ28_9FUNG</name>
<dbReference type="InterPro" id="IPR011545">
    <property type="entry name" value="DEAD/DEAH_box_helicase_dom"/>
</dbReference>
<evidence type="ECO:0000313" key="12">
    <source>
        <dbReference type="Proteomes" id="UP000646827"/>
    </source>
</evidence>
<keyword evidence="3" id="KW-0378">Hydrolase</keyword>
<dbReference type="PROSITE" id="PS51192">
    <property type="entry name" value="HELICASE_ATP_BIND_1"/>
    <property type="match status" value="1"/>
</dbReference>
<comment type="caution">
    <text evidence="11">The sequence shown here is derived from an EMBL/GenBank/DDBJ whole genome shotgun (WGS) entry which is preliminary data.</text>
</comment>
<evidence type="ECO:0000259" key="9">
    <source>
        <dbReference type="PROSITE" id="PS51192"/>
    </source>
</evidence>
<evidence type="ECO:0000256" key="6">
    <source>
        <dbReference type="ARBA" id="ARBA00022884"/>
    </source>
</evidence>
<dbReference type="InterPro" id="IPR027417">
    <property type="entry name" value="P-loop_NTPase"/>
</dbReference>
<dbReference type="PANTHER" id="PTHR47959:SF1">
    <property type="entry name" value="ATP-DEPENDENT RNA HELICASE DBPA"/>
    <property type="match status" value="1"/>
</dbReference>
<keyword evidence="6" id="KW-0694">RNA-binding</keyword>
<dbReference type="PROSITE" id="PS51194">
    <property type="entry name" value="HELICASE_CTER"/>
    <property type="match status" value="1"/>
</dbReference>
<dbReference type="InterPro" id="IPR001650">
    <property type="entry name" value="Helicase_C-like"/>
</dbReference>
<evidence type="ECO:0000256" key="2">
    <source>
        <dbReference type="ARBA" id="ARBA00022741"/>
    </source>
</evidence>
<protein>
    <recommendedName>
        <fullName evidence="1">RNA helicase</fullName>
        <ecNumber evidence="1">3.6.4.13</ecNumber>
    </recommendedName>
</protein>
<dbReference type="GO" id="GO:0003723">
    <property type="term" value="F:RNA binding"/>
    <property type="evidence" value="ECO:0007669"/>
    <property type="project" value="UniProtKB-KW"/>
</dbReference>
<dbReference type="EC" id="3.6.4.13" evidence="1"/>
<evidence type="ECO:0000256" key="5">
    <source>
        <dbReference type="ARBA" id="ARBA00022840"/>
    </source>
</evidence>
<evidence type="ECO:0000256" key="8">
    <source>
        <dbReference type="SAM" id="MobiDB-lite"/>
    </source>
</evidence>
<evidence type="ECO:0000256" key="1">
    <source>
        <dbReference type="ARBA" id="ARBA00012552"/>
    </source>
</evidence>
<evidence type="ECO:0000259" key="10">
    <source>
        <dbReference type="PROSITE" id="PS51194"/>
    </source>
</evidence>
<feature type="domain" description="Helicase C-terminal" evidence="10">
    <location>
        <begin position="327"/>
        <end position="469"/>
    </location>
</feature>
<dbReference type="EMBL" id="JAEPRB010000073">
    <property type="protein sequence ID" value="KAG2222864.1"/>
    <property type="molecule type" value="Genomic_DNA"/>
</dbReference>
<sequence length="469" mass="52784">MILPKQNLFLFQVLRRGYSTRSFKDLNVSPIICNNLQRHFAIDQPTLAQSQFIPVIQSGRDLLLRDRTGTGKTFGIAVALASKLLNEGSTTRHEQEKLLRSLYIVPNHELAVQIEHWMRLLLDGTPLSAAAYGTHKTINNDNILATHPHTLIGTPARLLDSINTLPIHNIDCIVIEEADQALRLPTRYAPLKKQKKRASNPKPTQSLVDHILSLDKNKKRKKPQLVAASATLNRPLRHWMLKAGWTDHPVFIDITKNVEAVSEQTQHYCLFVSGGEVRNFGSFYNVDEQMENGDGDNQRQEERVSSSSLPSDNYQHDNVKALIESVAVLNGIEKVHNGVLFVDTSVSTSDIARQLAEFGVRACDIRDYEQRKKNKETEEEETTPLWIATEFSARGMDIDNVSHVFILGEPSSVSGYVHMAGRTGRLGPQGMIRGGRVITLVEDKGRAETRMSNMYKMLNAQVEHYDHVQ</sequence>
<dbReference type="GO" id="GO:0016787">
    <property type="term" value="F:hydrolase activity"/>
    <property type="evidence" value="ECO:0007669"/>
    <property type="project" value="UniProtKB-KW"/>
</dbReference>
<evidence type="ECO:0000256" key="7">
    <source>
        <dbReference type="ARBA" id="ARBA00047984"/>
    </source>
</evidence>
<dbReference type="Proteomes" id="UP000646827">
    <property type="component" value="Unassembled WGS sequence"/>
</dbReference>